<keyword evidence="1" id="KW-0175">Coiled coil</keyword>
<dbReference type="EMBL" id="JOKJ01000019">
    <property type="protein sequence ID" value="KEQ05633.1"/>
    <property type="molecule type" value="Genomic_DNA"/>
</dbReference>
<protein>
    <submittedName>
        <fullName evidence="2">Uncharacterized protein</fullName>
    </submittedName>
</protein>
<dbReference type="AlphaFoldDB" id="A0A922P2C9"/>
<evidence type="ECO:0000256" key="1">
    <source>
        <dbReference type="SAM" id="Coils"/>
    </source>
</evidence>
<sequence length="162" mass="18685">MSNAYIPDQLHHMSKKELLEFAQTAHGENVKLMQQLAKANERVRELEKRSSPLLKTEDGLHSKESCDAAMIGQLRNQLAKANERVKELTKENLSIVNGVNKYTFDDVKVDFVAELNKFAIEQKIEAFNEWLYEVKYMEGVSARDLVDSAVEFLEQLRKEQLK</sequence>
<keyword evidence="3" id="KW-1185">Reference proteome</keyword>
<gene>
    <name evidence="2" type="ORF">GV68_08880</name>
</gene>
<name>A0A922P2C9_9HYPH</name>
<accession>A0A922P2C9</accession>
<organism evidence="2 3">
    <name type="scientific">Pseudorhizobium pelagicum</name>
    <dbReference type="NCBI Taxonomy" id="1509405"/>
    <lineage>
        <taxon>Bacteria</taxon>
        <taxon>Pseudomonadati</taxon>
        <taxon>Pseudomonadota</taxon>
        <taxon>Alphaproteobacteria</taxon>
        <taxon>Hyphomicrobiales</taxon>
        <taxon>Rhizobiaceae</taxon>
        <taxon>Rhizobium/Agrobacterium group</taxon>
        <taxon>Pseudorhizobium</taxon>
    </lineage>
</organism>
<feature type="coiled-coil region" evidence="1">
    <location>
        <begin position="22"/>
        <end position="91"/>
    </location>
</feature>
<dbReference type="Proteomes" id="UP000052167">
    <property type="component" value="Unassembled WGS sequence"/>
</dbReference>
<reference evidence="2 3" key="1">
    <citation type="submission" date="2014-06" db="EMBL/GenBank/DDBJ databases">
        <title>Rhizobium pelagicum/R2-400B4.</title>
        <authorList>
            <person name="Kimes N.E."/>
            <person name="Lopez-Perez M."/>
        </authorList>
    </citation>
    <scope>NUCLEOTIDE SEQUENCE [LARGE SCALE GENOMIC DNA]</scope>
    <source>
        <strain evidence="2 3">R2-400B4</strain>
    </source>
</reference>
<evidence type="ECO:0000313" key="2">
    <source>
        <dbReference type="EMBL" id="KEQ05633.1"/>
    </source>
</evidence>
<comment type="caution">
    <text evidence="2">The sequence shown here is derived from an EMBL/GenBank/DDBJ whole genome shotgun (WGS) entry which is preliminary data.</text>
</comment>
<evidence type="ECO:0000313" key="3">
    <source>
        <dbReference type="Proteomes" id="UP000052167"/>
    </source>
</evidence>
<proteinExistence type="predicted"/>